<name>A0AC60PF60_IXOPE</name>
<evidence type="ECO:0000313" key="2">
    <source>
        <dbReference type="Proteomes" id="UP000805193"/>
    </source>
</evidence>
<dbReference type="EMBL" id="JABSTQ010010770">
    <property type="protein sequence ID" value="KAG0418075.1"/>
    <property type="molecule type" value="Genomic_DNA"/>
</dbReference>
<feature type="non-terminal residue" evidence="1">
    <location>
        <position position="1"/>
    </location>
</feature>
<protein>
    <submittedName>
        <fullName evidence="1">Uncharacterized protein</fullName>
    </submittedName>
</protein>
<gene>
    <name evidence="1" type="ORF">HPB47_005149</name>
</gene>
<sequence length="401" mass="44959">KNTKQQLKNEGSFFVILKMHEQLEHVIMKTKHLLHDALPRVATPADSISDITEGQAYRDLRASANLNSDDLTLTVSTDVSPVLSSSGASVWPIQFLVNELPVTERLHHCTVAGLWFGKGHPSMTLFLEQFVKRINNMSPVVWEHEGNSHTSQAYVVCWCLEAPARAAVQNCILYNGYIGCPWRLTRGEYIDGCLRHINLTDGTPRTSAGVLRNMEIALSLGGSIPINGYFDPSPAVNFPHFNLVWGFTVEYMHAVLLGVVKQVTELQMSSANCDEGYYVGGTAALTSISGRLEEIRPPHSFTRFPRPLSTRGHWKASEWRHWLLFYWLPCTFGVLPEQYWLHVRKLVEAVHILLSHTFTSAAVDRAAGNAIERLEQTLEDLGPEKWATNSAWSGARTLLTR</sequence>
<dbReference type="Proteomes" id="UP000805193">
    <property type="component" value="Unassembled WGS sequence"/>
</dbReference>
<accession>A0AC60PF60</accession>
<comment type="caution">
    <text evidence="1">The sequence shown here is derived from an EMBL/GenBank/DDBJ whole genome shotgun (WGS) entry which is preliminary data.</text>
</comment>
<reference evidence="1 2" key="1">
    <citation type="journal article" date="2020" name="Cell">
        <title>Large-Scale Comparative Analyses of Tick Genomes Elucidate Their Genetic Diversity and Vector Capacities.</title>
        <authorList>
            <consortium name="Tick Genome and Microbiome Consortium (TIGMIC)"/>
            <person name="Jia N."/>
            <person name="Wang J."/>
            <person name="Shi W."/>
            <person name="Du L."/>
            <person name="Sun Y."/>
            <person name="Zhan W."/>
            <person name="Jiang J.F."/>
            <person name="Wang Q."/>
            <person name="Zhang B."/>
            <person name="Ji P."/>
            <person name="Bell-Sakyi L."/>
            <person name="Cui X.M."/>
            <person name="Yuan T.T."/>
            <person name="Jiang B.G."/>
            <person name="Yang W.F."/>
            <person name="Lam T.T."/>
            <person name="Chang Q.C."/>
            <person name="Ding S.J."/>
            <person name="Wang X.J."/>
            <person name="Zhu J.G."/>
            <person name="Ruan X.D."/>
            <person name="Zhao L."/>
            <person name="Wei J.T."/>
            <person name="Ye R.Z."/>
            <person name="Que T.C."/>
            <person name="Du C.H."/>
            <person name="Zhou Y.H."/>
            <person name="Cheng J.X."/>
            <person name="Dai P.F."/>
            <person name="Guo W.B."/>
            <person name="Han X.H."/>
            <person name="Huang E.J."/>
            <person name="Li L.F."/>
            <person name="Wei W."/>
            <person name="Gao Y.C."/>
            <person name="Liu J.Z."/>
            <person name="Shao H.Z."/>
            <person name="Wang X."/>
            <person name="Wang C.C."/>
            <person name="Yang T.C."/>
            <person name="Huo Q.B."/>
            <person name="Li W."/>
            <person name="Chen H.Y."/>
            <person name="Chen S.E."/>
            <person name="Zhou L.G."/>
            <person name="Ni X.B."/>
            <person name="Tian J.H."/>
            <person name="Sheng Y."/>
            <person name="Liu T."/>
            <person name="Pan Y.S."/>
            <person name="Xia L.Y."/>
            <person name="Li J."/>
            <person name="Zhao F."/>
            <person name="Cao W.C."/>
        </authorList>
    </citation>
    <scope>NUCLEOTIDE SEQUENCE [LARGE SCALE GENOMIC DNA]</scope>
    <source>
        <strain evidence="1">Iper-2018</strain>
    </source>
</reference>
<proteinExistence type="predicted"/>
<keyword evidence="2" id="KW-1185">Reference proteome</keyword>
<organism evidence="1 2">
    <name type="scientific">Ixodes persulcatus</name>
    <name type="common">Taiga tick</name>
    <dbReference type="NCBI Taxonomy" id="34615"/>
    <lineage>
        <taxon>Eukaryota</taxon>
        <taxon>Metazoa</taxon>
        <taxon>Ecdysozoa</taxon>
        <taxon>Arthropoda</taxon>
        <taxon>Chelicerata</taxon>
        <taxon>Arachnida</taxon>
        <taxon>Acari</taxon>
        <taxon>Parasitiformes</taxon>
        <taxon>Ixodida</taxon>
        <taxon>Ixodoidea</taxon>
        <taxon>Ixodidae</taxon>
        <taxon>Ixodinae</taxon>
        <taxon>Ixodes</taxon>
    </lineage>
</organism>
<evidence type="ECO:0000313" key="1">
    <source>
        <dbReference type="EMBL" id="KAG0418075.1"/>
    </source>
</evidence>